<reference evidence="10 11" key="1">
    <citation type="submission" date="2016-03" db="EMBL/GenBank/DDBJ databases">
        <title>EvidentialGene: Evidence-directed Construction of Genes on Genomes.</title>
        <authorList>
            <person name="Gilbert D.G."/>
            <person name="Choi J.-H."/>
            <person name="Mockaitis K."/>
            <person name="Colbourne J."/>
            <person name="Pfrender M."/>
        </authorList>
    </citation>
    <scope>NUCLEOTIDE SEQUENCE [LARGE SCALE GENOMIC DNA]</scope>
    <source>
        <strain evidence="10 11">Xinb3</strain>
        <tissue evidence="10">Complete organism</tissue>
    </source>
</reference>
<evidence type="ECO:0000256" key="4">
    <source>
        <dbReference type="ARBA" id="ARBA00022722"/>
    </source>
</evidence>
<keyword evidence="6" id="KW-0378">Hydrolase</keyword>
<comment type="similarity">
    <text evidence="3">Belongs to the HARBI1 family.</text>
</comment>
<evidence type="ECO:0000256" key="2">
    <source>
        <dbReference type="ARBA" id="ARBA00004123"/>
    </source>
</evidence>
<evidence type="ECO:0000256" key="3">
    <source>
        <dbReference type="ARBA" id="ARBA00006958"/>
    </source>
</evidence>
<evidence type="ECO:0000313" key="11">
    <source>
        <dbReference type="Proteomes" id="UP000076858"/>
    </source>
</evidence>
<evidence type="ECO:0000256" key="6">
    <source>
        <dbReference type="ARBA" id="ARBA00022801"/>
    </source>
</evidence>
<name>A0A164FPZ2_9CRUS</name>
<comment type="cofactor">
    <cofactor evidence="1">
        <name>a divalent metal cation</name>
        <dbReference type="ChEBI" id="CHEBI:60240"/>
    </cofactor>
</comment>
<dbReference type="STRING" id="35525.A0A164FPZ2"/>
<protein>
    <recommendedName>
        <fullName evidence="9">DDE Tnp4 domain-containing protein</fullName>
    </recommendedName>
</protein>
<evidence type="ECO:0000256" key="5">
    <source>
        <dbReference type="ARBA" id="ARBA00022723"/>
    </source>
</evidence>
<dbReference type="GO" id="GO:0005634">
    <property type="term" value="C:nucleus"/>
    <property type="evidence" value="ECO:0007669"/>
    <property type="project" value="UniProtKB-SubCell"/>
</dbReference>
<evidence type="ECO:0000313" key="10">
    <source>
        <dbReference type="EMBL" id="KZR98025.1"/>
    </source>
</evidence>
<dbReference type="GO" id="GO:0046872">
    <property type="term" value="F:metal ion binding"/>
    <property type="evidence" value="ECO:0007669"/>
    <property type="project" value="UniProtKB-KW"/>
</dbReference>
<dbReference type="OrthoDB" id="6358932at2759"/>
<keyword evidence="8" id="KW-0472">Membrane</keyword>
<accession>A0A164FPZ2</accession>
<keyword evidence="8" id="KW-1133">Transmembrane helix</keyword>
<dbReference type="PANTHER" id="PTHR22930">
    <property type="match status" value="1"/>
</dbReference>
<dbReference type="GO" id="GO:0004518">
    <property type="term" value="F:nuclease activity"/>
    <property type="evidence" value="ECO:0007669"/>
    <property type="project" value="UniProtKB-KW"/>
</dbReference>
<dbReference type="AlphaFoldDB" id="A0A164FPZ2"/>
<evidence type="ECO:0000259" key="9">
    <source>
        <dbReference type="Pfam" id="PF13359"/>
    </source>
</evidence>
<sequence length="151" mass="17607">MHDARVFENSALGRQLPQILGGTGYHILGDQAYPLSDYLMKSYPRTRLTETRRRFNRTLNSDRACIERAFALLKNKWRRLKFLYMLRLDLIPSVIITACCLHNFVIEIDGIDQGLLQGAEVDENEDHFYEDNNNRLNGKAKRDRIASMLEF</sequence>
<dbReference type="PANTHER" id="PTHR22930:SF292">
    <property type="entry name" value="DDE TNP4 DOMAIN-CONTAINING PROTEIN"/>
    <property type="match status" value="1"/>
</dbReference>
<dbReference type="EMBL" id="LRGB01018869">
    <property type="protein sequence ID" value="KZR98025.1"/>
    <property type="molecule type" value="Genomic_DNA"/>
</dbReference>
<keyword evidence="8" id="KW-0812">Transmembrane</keyword>
<feature type="domain" description="DDE Tnp4" evidence="9">
    <location>
        <begin position="1"/>
        <end position="103"/>
    </location>
</feature>
<keyword evidence="5" id="KW-0479">Metal-binding</keyword>
<comment type="caution">
    <text evidence="10">The sequence shown here is derived from an EMBL/GenBank/DDBJ whole genome shotgun (WGS) entry which is preliminary data.</text>
</comment>
<dbReference type="Proteomes" id="UP000076858">
    <property type="component" value="Unassembled WGS sequence"/>
</dbReference>
<evidence type="ECO:0000256" key="1">
    <source>
        <dbReference type="ARBA" id="ARBA00001968"/>
    </source>
</evidence>
<proteinExistence type="inferred from homology"/>
<organism evidence="10 11">
    <name type="scientific">Daphnia magna</name>
    <dbReference type="NCBI Taxonomy" id="35525"/>
    <lineage>
        <taxon>Eukaryota</taxon>
        <taxon>Metazoa</taxon>
        <taxon>Ecdysozoa</taxon>
        <taxon>Arthropoda</taxon>
        <taxon>Crustacea</taxon>
        <taxon>Branchiopoda</taxon>
        <taxon>Diplostraca</taxon>
        <taxon>Cladocera</taxon>
        <taxon>Anomopoda</taxon>
        <taxon>Daphniidae</taxon>
        <taxon>Daphnia</taxon>
    </lineage>
</organism>
<dbReference type="GO" id="GO:0016787">
    <property type="term" value="F:hydrolase activity"/>
    <property type="evidence" value="ECO:0007669"/>
    <property type="project" value="UniProtKB-KW"/>
</dbReference>
<dbReference type="Pfam" id="PF13359">
    <property type="entry name" value="DDE_Tnp_4"/>
    <property type="match status" value="1"/>
</dbReference>
<feature type="transmembrane region" description="Helical" evidence="8">
    <location>
        <begin position="82"/>
        <end position="105"/>
    </location>
</feature>
<evidence type="ECO:0000256" key="7">
    <source>
        <dbReference type="ARBA" id="ARBA00023242"/>
    </source>
</evidence>
<keyword evidence="7" id="KW-0539">Nucleus</keyword>
<gene>
    <name evidence="10" type="ORF">APZ42_006764</name>
</gene>
<dbReference type="InterPro" id="IPR027806">
    <property type="entry name" value="HARBI1_dom"/>
</dbReference>
<evidence type="ECO:0000256" key="8">
    <source>
        <dbReference type="SAM" id="Phobius"/>
    </source>
</evidence>
<keyword evidence="4" id="KW-0540">Nuclease</keyword>
<comment type="subcellular location">
    <subcellularLocation>
        <location evidence="2">Nucleus</location>
    </subcellularLocation>
</comment>
<dbReference type="InterPro" id="IPR045249">
    <property type="entry name" value="HARBI1-like"/>
</dbReference>
<keyword evidence="11" id="KW-1185">Reference proteome</keyword>